<dbReference type="SUPFAM" id="SSF52540">
    <property type="entry name" value="P-loop containing nucleoside triphosphate hydrolases"/>
    <property type="match status" value="1"/>
</dbReference>
<evidence type="ECO:0008006" key="13">
    <source>
        <dbReference type="Google" id="ProtNLM"/>
    </source>
</evidence>
<evidence type="ECO:0000256" key="5">
    <source>
        <dbReference type="ARBA" id="ARBA00022840"/>
    </source>
</evidence>
<dbReference type="AlphaFoldDB" id="A0A8H7DZH8"/>
<keyword evidence="3" id="KW-0235">DNA replication</keyword>
<dbReference type="Gene3D" id="3.40.50.300">
    <property type="entry name" value="P-loop containing nucleotide triphosphate hydrolases"/>
    <property type="match status" value="1"/>
</dbReference>
<organism evidence="11 12">
    <name type="scientific">Endocarpon pusillum</name>
    <dbReference type="NCBI Taxonomy" id="364733"/>
    <lineage>
        <taxon>Eukaryota</taxon>
        <taxon>Fungi</taxon>
        <taxon>Dikarya</taxon>
        <taxon>Ascomycota</taxon>
        <taxon>Pezizomycotina</taxon>
        <taxon>Eurotiomycetes</taxon>
        <taxon>Chaetothyriomycetidae</taxon>
        <taxon>Verrucariales</taxon>
        <taxon>Verrucariaceae</taxon>
        <taxon>Endocarpon</taxon>
    </lineage>
</organism>
<evidence type="ECO:0000259" key="10">
    <source>
        <dbReference type="Pfam" id="PF21639"/>
    </source>
</evidence>
<dbReference type="InterPro" id="IPR041664">
    <property type="entry name" value="AAA_16"/>
</dbReference>
<evidence type="ECO:0000256" key="2">
    <source>
        <dbReference type="ARBA" id="ARBA00006269"/>
    </source>
</evidence>
<dbReference type="Pfam" id="PF13191">
    <property type="entry name" value="AAA_16"/>
    <property type="match status" value="1"/>
</dbReference>
<evidence type="ECO:0000313" key="11">
    <source>
        <dbReference type="EMBL" id="KAF7503787.1"/>
    </source>
</evidence>
<keyword evidence="6" id="KW-0539">Nucleus</keyword>
<dbReference type="OrthoDB" id="365981at2759"/>
<evidence type="ECO:0000256" key="6">
    <source>
        <dbReference type="ARBA" id="ARBA00023242"/>
    </source>
</evidence>
<dbReference type="Pfam" id="PF14630">
    <property type="entry name" value="ORC5_C"/>
    <property type="match status" value="1"/>
</dbReference>
<feature type="region of interest" description="Disordered" evidence="7">
    <location>
        <begin position="388"/>
        <end position="431"/>
    </location>
</feature>
<feature type="domain" description="Origin recognition complex subunit 5 C-terminal" evidence="9">
    <location>
        <begin position="351"/>
        <end position="537"/>
    </location>
</feature>
<dbReference type="GO" id="GO:0006270">
    <property type="term" value="P:DNA replication initiation"/>
    <property type="evidence" value="ECO:0007669"/>
    <property type="project" value="TreeGrafter"/>
</dbReference>
<sequence>MGIALPSELLSSLEVNCPCRSAQLRQLTALYSDLYPSPRNLVVYGIQGTGRLHTVCAVLSARKINHAVVRSRECLSLRHLLCKIHTACINALYQGGDKSAKEAYERRTESVNALCVSLQRLLQGRDDKLVVVLEGIDKQRGLGANTLPALARLTEIVPKLCFIFVVTTPRPLYLQKAGIPYLHFPPYSRAAAISLVVQSPPPLAPQAYLNANQDQATLHKWYSLFATTVYESLVAPTSLAQSHFEQTCSTLWPRFIWPYLSGERPPGKGKNAQWDFPKLLVRQRSLFQAAGEETLAARLLPKVNVTTFDALQREQEESKDNALHITSSTALLRPNPPPTIQSQPSNNAPLLPLFATILITAAYLASHTPPKLDILLFSRLSSSSRSARVKKSYHRRKLFQSPSKHQSGVEGPGTTAGEGASGGGGTPKKRARLGAGRAGLEMNLNLARPFTLERLVAVFRAIHPHGVPGKRSVADRVGRELAELERLRLIVPAAEGGAAGGGGGLGTRALVGDEAGAEEKRWRVNVPRAFVEELAGHYESQVQGVAGLVREFELLEA</sequence>
<comment type="similarity">
    <text evidence="2">Belongs to the ORC5 family.</text>
</comment>
<evidence type="ECO:0000259" key="8">
    <source>
        <dbReference type="Pfam" id="PF13191"/>
    </source>
</evidence>
<protein>
    <recommendedName>
        <fullName evidence="13">Orc1-like AAA ATPase domain-containing protein</fullName>
    </recommendedName>
</protein>
<dbReference type="Proteomes" id="UP000606974">
    <property type="component" value="Unassembled WGS sequence"/>
</dbReference>
<comment type="caution">
    <text evidence="11">The sequence shown here is derived from an EMBL/GenBank/DDBJ whole genome shotgun (WGS) entry which is preliminary data.</text>
</comment>
<evidence type="ECO:0000256" key="4">
    <source>
        <dbReference type="ARBA" id="ARBA00022741"/>
    </source>
</evidence>
<dbReference type="InterPro" id="IPR047088">
    <property type="entry name" value="ORC5_C"/>
</dbReference>
<evidence type="ECO:0000256" key="3">
    <source>
        <dbReference type="ARBA" id="ARBA00022705"/>
    </source>
</evidence>
<feature type="domain" description="Orc1-like AAA ATPase" evidence="8">
    <location>
        <begin position="17"/>
        <end position="163"/>
    </location>
</feature>
<evidence type="ECO:0000256" key="1">
    <source>
        <dbReference type="ARBA" id="ARBA00004123"/>
    </source>
</evidence>
<dbReference type="GO" id="GO:0005664">
    <property type="term" value="C:nuclear origin of replication recognition complex"/>
    <property type="evidence" value="ECO:0007669"/>
    <property type="project" value="TreeGrafter"/>
</dbReference>
<evidence type="ECO:0000256" key="7">
    <source>
        <dbReference type="SAM" id="MobiDB-lite"/>
    </source>
</evidence>
<evidence type="ECO:0000313" key="12">
    <source>
        <dbReference type="Proteomes" id="UP000606974"/>
    </source>
</evidence>
<reference evidence="11" key="1">
    <citation type="submission" date="2020-02" db="EMBL/GenBank/DDBJ databases">
        <authorList>
            <person name="Palmer J.M."/>
        </authorList>
    </citation>
    <scope>NUCLEOTIDE SEQUENCE</scope>
    <source>
        <strain evidence="11">EPUS1.4</strain>
        <tissue evidence="11">Thallus</tissue>
    </source>
</reference>
<dbReference type="PANTHER" id="PTHR12705">
    <property type="entry name" value="ORIGIN RECOGNITION COMPLEX SUBUNIT 5"/>
    <property type="match status" value="1"/>
</dbReference>
<dbReference type="InterPro" id="IPR027417">
    <property type="entry name" value="P-loop_NTPase"/>
</dbReference>
<comment type="subcellular location">
    <subcellularLocation>
        <location evidence="1">Nucleus</location>
    </subcellularLocation>
</comment>
<evidence type="ECO:0000259" key="9">
    <source>
        <dbReference type="Pfam" id="PF14630"/>
    </source>
</evidence>
<dbReference type="GO" id="GO:0003688">
    <property type="term" value="F:DNA replication origin binding"/>
    <property type="evidence" value="ECO:0007669"/>
    <property type="project" value="TreeGrafter"/>
</dbReference>
<keyword evidence="5" id="KW-0067">ATP-binding</keyword>
<name>A0A8H7DZH8_9EURO</name>
<dbReference type="EMBL" id="JAACFV010000162">
    <property type="protein sequence ID" value="KAF7503787.1"/>
    <property type="molecule type" value="Genomic_DNA"/>
</dbReference>
<proteinExistence type="inferred from homology"/>
<dbReference type="InterPro" id="IPR048866">
    <property type="entry name" value="ORC5_lid"/>
</dbReference>
<feature type="domain" description="ORC5 lid" evidence="10">
    <location>
        <begin position="222"/>
        <end position="288"/>
    </location>
</feature>
<feature type="compositionally biased region" description="Basic residues" evidence="7">
    <location>
        <begin position="388"/>
        <end position="398"/>
    </location>
</feature>
<keyword evidence="4" id="KW-0547">Nucleotide-binding</keyword>
<dbReference type="PANTHER" id="PTHR12705:SF0">
    <property type="entry name" value="ORIGIN RECOGNITION COMPLEX SUBUNIT 5"/>
    <property type="match status" value="1"/>
</dbReference>
<accession>A0A8H7DZH8</accession>
<dbReference type="Pfam" id="PF21639">
    <property type="entry name" value="ORC5_lid"/>
    <property type="match status" value="1"/>
</dbReference>
<dbReference type="InterPro" id="IPR020796">
    <property type="entry name" value="ORC5"/>
</dbReference>
<feature type="compositionally biased region" description="Gly residues" evidence="7">
    <location>
        <begin position="410"/>
        <end position="426"/>
    </location>
</feature>
<keyword evidence="12" id="KW-1185">Reference proteome</keyword>
<gene>
    <name evidence="11" type="ORF">GJ744_003279</name>
</gene>